<dbReference type="AlphaFoldDB" id="A0A9Q1KXH6"/>
<comment type="caution">
    <text evidence="1">The sequence shown here is derived from an EMBL/GenBank/DDBJ whole genome shotgun (WGS) entry which is preliminary data.</text>
</comment>
<gene>
    <name evidence="1" type="ORF">Cgig2_018334</name>
</gene>
<organism evidence="1 2">
    <name type="scientific">Carnegiea gigantea</name>
    <dbReference type="NCBI Taxonomy" id="171969"/>
    <lineage>
        <taxon>Eukaryota</taxon>
        <taxon>Viridiplantae</taxon>
        <taxon>Streptophyta</taxon>
        <taxon>Embryophyta</taxon>
        <taxon>Tracheophyta</taxon>
        <taxon>Spermatophyta</taxon>
        <taxon>Magnoliopsida</taxon>
        <taxon>eudicotyledons</taxon>
        <taxon>Gunneridae</taxon>
        <taxon>Pentapetalae</taxon>
        <taxon>Caryophyllales</taxon>
        <taxon>Cactineae</taxon>
        <taxon>Cactaceae</taxon>
        <taxon>Cactoideae</taxon>
        <taxon>Echinocereeae</taxon>
        <taxon>Carnegiea</taxon>
    </lineage>
</organism>
<keyword evidence="2" id="KW-1185">Reference proteome</keyword>
<proteinExistence type="predicted"/>
<dbReference type="Proteomes" id="UP001153076">
    <property type="component" value="Unassembled WGS sequence"/>
</dbReference>
<accession>A0A9Q1KXH6</accession>
<evidence type="ECO:0000313" key="2">
    <source>
        <dbReference type="Proteomes" id="UP001153076"/>
    </source>
</evidence>
<reference evidence="1" key="1">
    <citation type="submission" date="2022-04" db="EMBL/GenBank/DDBJ databases">
        <title>Carnegiea gigantea Genome sequencing and assembly v2.</title>
        <authorList>
            <person name="Copetti D."/>
            <person name="Sanderson M.J."/>
            <person name="Burquez A."/>
            <person name="Wojciechowski M.F."/>
        </authorList>
    </citation>
    <scope>NUCLEOTIDE SEQUENCE</scope>
    <source>
        <strain evidence="1">SGP5-SGP5p</strain>
        <tissue evidence="1">Aerial part</tissue>
    </source>
</reference>
<name>A0A9Q1KXH6_9CARY</name>
<evidence type="ECO:0000313" key="1">
    <source>
        <dbReference type="EMBL" id="KAJ8451700.1"/>
    </source>
</evidence>
<sequence>MAHGLRVIGCTAKRSEAIIGRMIQGNASKILHYSLDIGKAVCFFISTVLTSCTDENHIKSCSCSFLKHLSLKGNVGYIEILHISFHGIHISCVASTKSSLSCQRLIRGDGTMRMIQKFLILLANLFGLEVRCLQKWLQKPKPASYVHRIKLWGLECTGVLEFRKEMDSGYKRLSILILLKPQSLTVCMASIDKLFWLCADASLDSLRSKSNKLAAECSGSVLFDDLISIICLNGALGLHRDDKHKLTNLTVDFTFCRKFWCKDLLPLLDWDGVLADSFIRRQSEICKTAIMHFNPMSIPQISSTGAQNASSDHVNYCRSIRSAVEDHFAFATCSNLLETVLICSNLLPASQICFKLLKPAPIYSNPLLSTPISSRECLGY</sequence>
<dbReference type="EMBL" id="JAKOGI010000008">
    <property type="protein sequence ID" value="KAJ8451700.1"/>
    <property type="molecule type" value="Genomic_DNA"/>
</dbReference>
<protein>
    <submittedName>
        <fullName evidence="1">Uncharacterized protein</fullName>
    </submittedName>
</protein>